<comment type="similarity">
    <text evidence="1">Belongs to the ATP-dependent DNA ligase family.</text>
</comment>
<dbReference type="CDD" id="cd07971">
    <property type="entry name" value="OBF_DNA_ligase_LigD"/>
    <property type="match status" value="1"/>
</dbReference>
<accession>A0A198AI54</accession>
<evidence type="ECO:0000259" key="5">
    <source>
        <dbReference type="PROSITE" id="PS50160"/>
    </source>
</evidence>
<dbReference type="SUPFAM" id="SSF50249">
    <property type="entry name" value="Nucleic acid-binding proteins"/>
    <property type="match status" value="1"/>
</dbReference>
<dbReference type="GO" id="GO:0006310">
    <property type="term" value="P:DNA recombination"/>
    <property type="evidence" value="ECO:0007669"/>
    <property type="project" value="InterPro"/>
</dbReference>
<dbReference type="Pfam" id="PF04679">
    <property type="entry name" value="DNA_ligase_A_C"/>
    <property type="match status" value="1"/>
</dbReference>
<evidence type="ECO:0000256" key="1">
    <source>
        <dbReference type="ARBA" id="ARBA00007572"/>
    </source>
</evidence>
<keyword evidence="7" id="KW-1185">Reference proteome</keyword>
<dbReference type="AlphaFoldDB" id="A0A198AI54"/>
<dbReference type="Gene3D" id="3.30.470.30">
    <property type="entry name" value="DNA ligase/mRNA capping enzyme"/>
    <property type="match status" value="1"/>
</dbReference>
<dbReference type="InterPro" id="IPR050191">
    <property type="entry name" value="ATP-dep_DNA_ligase"/>
</dbReference>
<name>A0A198AI54_9BACL</name>
<dbReference type="Proteomes" id="UP000078454">
    <property type="component" value="Unassembled WGS sequence"/>
</dbReference>
<dbReference type="CDD" id="cd07906">
    <property type="entry name" value="Adenylation_DNA_ligase_LigD_LigC"/>
    <property type="match status" value="1"/>
</dbReference>
<dbReference type="PANTHER" id="PTHR45674:SF4">
    <property type="entry name" value="DNA LIGASE 1"/>
    <property type="match status" value="1"/>
</dbReference>
<dbReference type="STRING" id="1850517.A8708_18535"/>
<evidence type="ECO:0000256" key="3">
    <source>
        <dbReference type="ARBA" id="ARBA00022598"/>
    </source>
</evidence>
<dbReference type="InterPro" id="IPR016059">
    <property type="entry name" value="DNA_ligase_ATP-dep_CS"/>
</dbReference>
<dbReference type="InterPro" id="IPR012340">
    <property type="entry name" value="NA-bd_OB-fold"/>
</dbReference>
<dbReference type="SUPFAM" id="SSF56091">
    <property type="entry name" value="DNA ligase/mRNA capping enzyme, catalytic domain"/>
    <property type="match status" value="1"/>
</dbReference>
<evidence type="ECO:0000313" key="6">
    <source>
        <dbReference type="EMBL" id="OAS20750.1"/>
    </source>
</evidence>
<reference evidence="6 7" key="1">
    <citation type="submission" date="2016-05" db="EMBL/GenBank/DDBJ databases">
        <title>Paenibacillus sp. 1ZS3-15 nov., isolated from the rhizosphere soil.</title>
        <authorList>
            <person name="Zhang X.X."/>
            <person name="Zhang J."/>
        </authorList>
    </citation>
    <scope>NUCLEOTIDE SEQUENCE [LARGE SCALE GENOMIC DNA]</scope>
    <source>
        <strain evidence="6 7">1ZS3-15</strain>
    </source>
</reference>
<comment type="caution">
    <text evidence="6">The sequence shown here is derived from an EMBL/GenBank/DDBJ whole genome shotgun (WGS) entry which is preliminary data.</text>
</comment>
<dbReference type="GO" id="GO:0003910">
    <property type="term" value="F:DNA ligase (ATP) activity"/>
    <property type="evidence" value="ECO:0007669"/>
    <property type="project" value="UniProtKB-EC"/>
</dbReference>
<dbReference type="OrthoDB" id="9802472at2"/>
<evidence type="ECO:0000313" key="7">
    <source>
        <dbReference type="Proteomes" id="UP000078454"/>
    </source>
</evidence>
<keyword evidence="3 6" id="KW-0436">Ligase</keyword>
<organism evidence="6 7">
    <name type="scientific">Paenibacillus oryzisoli</name>
    <dbReference type="NCBI Taxonomy" id="1850517"/>
    <lineage>
        <taxon>Bacteria</taxon>
        <taxon>Bacillati</taxon>
        <taxon>Bacillota</taxon>
        <taxon>Bacilli</taxon>
        <taxon>Bacillales</taxon>
        <taxon>Paenibacillaceae</taxon>
        <taxon>Paenibacillus</taxon>
    </lineage>
</organism>
<dbReference type="EMBL" id="LYPB01000050">
    <property type="protein sequence ID" value="OAS20750.1"/>
    <property type="molecule type" value="Genomic_DNA"/>
</dbReference>
<dbReference type="InterPro" id="IPR012310">
    <property type="entry name" value="DNA_ligase_ATP-dep_cent"/>
</dbReference>
<dbReference type="EC" id="6.5.1.1" evidence="2"/>
<protein>
    <recommendedName>
        <fullName evidence="2">DNA ligase (ATP)</fullName>
        <ecNumber evidence="2">6.5.1.1</ecNumber>
    </recommendedName>
</protein>
<dbReference type="Gene3D" id="2.40.50.140">
    <property type="entry name" value="Nucleic acid-binding proteins"/>
    <property type="match status" value="1"/>
</dbReference>
<dbReference type="Pfam" id="PF01068">
    <property type="entry name" value="DNA_ligase_A_M"/>
    <property type="match status" value="1"/>
</dbReference>
<dbReference type="GO" id="GO:0006281">
    <property type="term" value="P:DNA repair"/>
    <property type="evidence" value="ECO:0007669"/>
    <property type="project" value="InterPro"/>
</dbReference>
<dbReference type="GO" id="GO:0005524">
    <property type="term" value="F:ATP binding"/>
    <property type="evidence" value="ECO:0007669"/>
    <property type="project" value="InterPro"/>
</dbReference>
<dbReference type="PROSITE" id="PS50160">
    <property type="entry name" value="DNA_LIGASE_A3"/>
    <property type="match status" value="1"/>
</dbReference>
<dbReference type="PANTHER" id="PTHR45674">
    <property type="entry name" value="DNA LIGASE 1/3 FAMILY MEMBER"/>
    <property type="match status" value="1"/>
</dbReference>
<dbReference type="InterPro" id="IPR012309">
    <property type="entry name" value="DNA_ligase_ATP-dep_C"/>
</dbReference>
<feature type="domain" description="ATP-dependent DNA ligase family profile" evidence="5">
    <location>
        <begin position="109"/>
        <end position="195"/>
    </location>
</feature>
<proteinExistence type="inferred from homology"/>
<sequence>MDFKPVLPFEPVSTDEWPVGTHFTSQIKWDGVRMLLYFDGSTTKLINRRTNDRTLQYPELTNPQAFCSADSVILDGEIIALSDGKPSFYEIMRRDSARKSSTVTRVMGQVPITYMVFDILYLNGDWLVHLSLKERQATLASTIKPNHLVQLVTNHDEMEALFAIVKQHELEGIVIKDLTSSYVINGKDKRWMKKKIFKDLYAVVGGVTYRDKIVNSLLLGLYDDQGQLWCIGYAGTGKLTVKDWQHVTEIVQSITTQERPFVNEPERSKEAVWITPQLVVKVSFMEWTRNQTLRHPSIQSFIQMDSKACNFSQN</sequence>
<evidence type="ECO:0000256" key="2">
    <source>
        <dbReference type="ARBA" id="ARBA00012727"/>
    </source>
</evidence>
<comment type="catalytic activity">
    <reaction evidence="4">
        <text>ATP + (deoxyribonucleotide)n-3'-hydroxyl + 5'-phospho-(deoxyribonucleotide)m = (deoxyribonucleotide)n+m + AMP + diphosphate.</text>
        <dbReference type="EC" id="6.5.1.1"/>
    </reaction>
</comment>
<evidence type="ECO:0000256" key="4">
    <source>
        <dbReference type="ARBA" id="ARBA00034003"/>
    </source>
</evidence>
<dbReference type="PROSITE" id="PS00697">
    <property type="entry name" value="DNA_LIGASE_A1"/>
    <property type="match status" value="1"/>
</dbReference>
<gene>
    <name evidence="6" type="ORF">A8708_18535</name>
</gene>